<dbReference type="InterPro" id="IPR011990">
    <property type="entry name" value="TPR-like_helical_dom_sf"/>
</dbReference>
<dbReference type="SUPFAM" id="SSF48452">
    <property type="entry name" value="TPR-like"/>
    <property type="match status" value="1"/>
</dbReference>
<proteinExistence type="predicted"/>
<dbReference type="InterPro" id="IPR019734">
    <property type="entry name" value="TPR_rpt"/>
</dbReference>
<accession>A0A363UPX4</accession>
<protein>
    <submittedName>
        <fullName evidence="1">Uncharacterized protein</fullName>
    </submittedName>
</protein>
<gene>
    <name evidence="1" type="ORF">DEH80_03110</name>
</gene>
<dbReference type="Gene3D" id="1.25.40.10">
    <property type="entry name" value="Tetratricopeptide repeat domain"/>
    <property type="match status" value="1"/>
</dbReference>
<dbReference type="Proteomes" id="UP000251800">
    <property type="component" value="Unassembled WGS sequence"/>
</dbReference>
<evidence type="ECO:0000313" key="1">
    <source>
        <dbReference type="EMBL" id="PWN57492.1"/>
    </source>
</evidence>
<evidence type="ECO:0000313" key="2">
    <source>
        <dbReference type="Proteomes" id="UP000251800"/>
    </source>
</evidence>
<comment type="caution">
    <text evidence="1">The sequence shown here is derived from an EMBL/GenBank/DDBJ whole genome shotgun (WGS) entry which is preliminary data.</text>
</comment>
<keyword evidence="2" id="KW-1185">Reference proteome</keyword>
<name>A0A363UPX4_9GAMM</name>
<dbReference type="SMART" id="SM00028">
    <property type="entry name" value="TPR"/>
    <property type="match status" value="3"/>
</dbReference>
<dbReference type="AlphaFoldDB" id="A0A363UPX4"/>
<dbReference type="EMBL" id="QEQK01000002">
    <property type="protein sequence ID" value="PWN57492.1"/>
    <property type="molecule type" value="Genomic_DNA"/>
</dbReference>
<sequence>MLGLLVPGFGLAAPYTPAQRDVVVETLPAIDPAVSEQVQTLHRRLAAAPQSVALATELARHYIDLSRQTDDPRYNGYAQAALRPWWEQPQPPTEVLMLRAHLLQNRHAFDQARSDLQQVLERDPRRAQAWLELAAIERVTGSLENAHKACAALLTLASALISGTCLADIASLTGKGQGAYATLDRLLQTASADAAPGLRRWALTIQGEIAWRLGQPALALQALEAALELAEEEGVFDGYLLGLWSDFMLARGQARPVRKRLAPYAHSDALLLRYVIASKRLMADDAIAMADVLRRRFEASQRRGDTVHQREQARFALDVDEQPAEALWLAQHNWAVQKEPADLLLLLRAALAFNPAAAAPARAYLASTGLEDVRAEVLIERLDQLDAAA</sequence>
<organism evidence="1 2">
    <name type="scientific">Abyssibacter profundi</name>
    <dbReference type="NCBI Taxonomy" id="2182787"/>
    <lineage>
        <taxon>Bacteria</taxon>
        <taxon>Pseudomonadati</taxon>
        <taxon>Pseudomonadota</taxon>
        <taxon>Gammaproteobacteria</taxon>
        <taxon>Chromatiales</taxon>
        <taxon>Oceanococcaceae</taxon>
        <taxon>Abyssibacter</taxon>
    </lineage>
</organism>
<reference evidence="1 2" key="1">
    <citation type="submission" date="2018-05" db="EMBL/GenBank/DDBJ databases">
        <title>Abyssibacter profundi OUC007T gen. nov., sp. nov, a marine bacterium isolated from seawater of the Mariana Trench.</title>
        <authorList>
            <person name="Zhou S."/>
        </authorList>
    </citation>
    <scope>NUCLEOTIDE SEQUENCE [LARGE SCALE GENOMIC DNA]</scope>
    <source>
        <strain evidence="1 2">OUC007</strain>
    </source>
</reference>